<dbReference type="SUPFAM" id="SSF51206">
    <property type="entry name" value="cAMP-binding domain-like"/>
    <property type="match status" value="1"/>
</dbReference>
<dbReference type="PANTHER" id="PTHR24567">
    <property type="entry name" value="CRP FAMILY TRANSCRIPTIONAL REGULATORY PROTEIN"/>
    <property type="match status" value="1"/>
</dbReference>
<dbReference type="InterPro" id="IPR050397">
    <property type="entry name" value="Env_Response_Regulators"/>
</dbReference>
<keyword evidence="2" id="KW-0238">DNA-binding</keyword>
<dbReference type="Gene3D" id="2.60.120.10">
    <property type="entry name" value="Jelly Rolls"/>
    <property type="match status" value="1"/>
</dbReference>
<keyword evidence="3" id="KW-0804">Transcription</keyword>
<evidence type="ECO:0000256" key="1">
    <source>
        <dbReference type="ARBA" id="ARBA00023015"/>
    </source>
</evidence>
<feature type="domain" description="HTH crp-type" evidence="4">
    <location>
        <begin position="151"/>
        <end position="225"/>
    </location>
</feature>
<dbReference type="InterPro" id="IPR014710">
    <property type="entry name" value="RmlC-like_jellyroll"/>
</dbReference>
<organism evidence="5 6">
    <name type="scientific">Sphingosinicella rhizophila</name>
    <dbReference type="NCBI Taxonomy" id="3050082"/>
    <lineage>
        <taxon>Bacteria</taxon>
        <taxon>Pseudomonadati</taxon>
        <taxon>Pseudomonadota</taxon>
        <taxon>Alphaproteobacteria</taxon>
        <taxon>Sphingomonadales</taxon>
        <taxon>Sphingosinicellaceae</taxon>
        <taxon>Sphingosinicella</taxon>
    </lineage>
</organism>
<dbReference type="PANTHER" id="PTHR24567:SF68">
    <property type="entry name" value="DNA-BINDING TRANSCRIPTIONAL DUAL REGULATOR CRP"/>
    <property type="match status" value="1"/>
</dbReference>
<dbReference type="InterPro" id="IPR036388">
    <property type="entry name" value="WH-like_DNA-bd_sf"/>
</dbReference>
<dbReference type="InterPro" id="IPR012318">
    <property type="entry name" value="HTH_CRP"/>
</dbReference>
<name>A0ABU3Q9L6_9SPHN</name>
<keyword evidence="6" id="KW-1185">Reference proteome</keyword>
<dbReference type="InterPro" id="IPR018490">
    <property type="entry name" value="cNMP-bd_dom_sf"/>
</dbReference>
<dbReference type="Pfam" id="PF00027">
    <property type="entry name" value="cNMP_binding"/>
    <property type="match status" value="1"/>
</dbReference>
<accession>A0ABU3Q9L6</accession>
<keyword evidence="1" id="KW-0805">Transcription regulation</keyword>
<dbReference type="SUPFAM" id="SSF46785">
    <property type="entry name" value="Winged helix' DNA-binding domain"/>
    <property type="match status" value="1"/>
</dbReference>
<dbReference type="SMART" id="SM00419">
    <property type="entry name" value="HTH_CRP"/>
    <property type="match status" value="1"/>
</dbReference>
<dbReference type="InterPro" id="IPR036390">
    <property type="entry name" value="WH_DNA-bd_sf"/>
</dbReference>
<dbReference type="Proteomes" id="UP001259572">
    <property type="component" value="Unassembled WGS sequence"/>
</dbReference>
<dbReference type="RefSeq" id="WP_315727183.1">
    <property type="nucleotide sequence ID" value="NZ_JAVUPU010000007.1"/>
</dbReference>
<evidence type="ECO:0000256" key="2">
    <source>
        <dbReference type="ARBA" id="ARBA00023125"/>
    </source>
</evidence>
<protein>
    <submittedName>
        <fullName evidence="5">Crp/Fnr family transcriptional regulator</fullName>
    </submittedName>
</protein>
<dbReference type="PROSITE" id="PS51063">
    <property type="entry name" value="HTH_CRP_2"/>
    <property type="match status" value="1"/>
</dbReference>
<evidence type="ECO:0000259" key="4">
    <source>
        <dbReference type="PROSITE" id="PS51063"/>
    </source>
</evidence>
<dbReference type="EMBL" id="JAVUPU010000007">
    <property type="protein sequence ID" value="MDT9600084.1"/>
    <property type="molecule type" value="Genomic_DNA"/>
</dbReference>
<dbReference type="Pfam" id="PF13545">
    <property type="entry name" value="HTH_Crp_2"/>
    <property type="match status" value="1"/>
</dbReference>
<reference evidence="5 6" key="1">
    <citation type="submission" date="2023-05" db="EMBL/GenBank/DDBJ databases">
        <authorList>
            <person name="Guo Y."/>
        </authorList>
    </citation>
    <scope>NUCLEOTIDE SEQUENCE [LARGE SCALE GENOMIC DNA]</scope>
    <source>
        <strain evidence="5 6">GR2756</strain>
    </source>
</reference>
<sequence>MTTSQNVLEPMLRKFELRAPLDESDRQAFLALPCRVQMIEANVYILREGDRPDRSCMIVSGFAVRHKVTVEGARQIVSLHIPGDFLDLDGSLLTVADHNLQTLTRGEMAFIPRSAVRELILDHPKLGMAMWIDTLIDSSIFREWVANVGRRDARSRIAHLLCEFSRRLEIAGLTESYGYELPMTQEQLADATGLISVHVNRVLKRLAEEGLIQRTRRHVAIPNWERLRRVAGFNETYLHLNQIDAAMPAARAI</sequence>
<dbReference type="InterPro" id="IPR000595">
    <property type="entry name" value="cNMP-bd_dom"/>
</dbReference>
<dbReference type="Gene3D" id="1.10.10.10">
    <property type="entry name" value="Winged helix-like DNA-binding domain superfamily/Winged helix DNA-binding domain"/>
    <property type="match status" value="1"/>
</dbReference>
<dbReference type="CDD" id="cd00038">
    <property type="entry name" value="CAP_ED"/>
    <property type="match status" value="1"/>
</dbReference>
<comment type="caution">
    <text evidence="5">The sequence shown here is derived from an EMBL/GenBank/DDBJ whole genome shotgun (WGS) entry which is preliminary data.</text>
</comment>
<proteinExistence type="predicted"/>
<evidence type="ECO:0000256" key="3">
    <source>
        <dbReference type="ARBA" id="ARBA00023163"/>
    </source>
</evidence>
<evidence type="ECO:0000313" key="6">
    <source>
        <dbReference type="Proteomes" id="UP001259572"/>
    </source>
</evidence>
<gene>
    <name evidence="5" type="ORF">RQX22_14075</name>
</gene>
<evidence type="ECO:0000313" key="5">
    <source>
        <dbReference type="EMBL" id="MDT9600084.1"/>
    </source>
</evidence>